<dbReference type="SUPFAM" id="SSF82689">
    <property type="entry name" value="Mechanosensitive channel protein MscS (YggB), C-terminal domain"/>
    <property type="match status" value="1"/>
</dbReference>
<feature type="domain" description="Mechanosensitive ion channel MscS" evidence="10">
    <location>
        <begin position="427"/>
        <end position="494"/>
    </location>
</feature>
<dbReference type="SUPFAM" id="SSF50182">
    <property type="entry name" value="Sm-like ribonucleoproteins"/>
    <property type="match status" value="1"/>
</dbReference>
<dbReference type="Gene3D" id="3.30.70.100">
    <property type="match status" value="1"/>
</dbReference>
<evidence type="ECO:0000256" key="8">
    <source>
        <dbReference type="SAM" id="Phobius"/>
    </source>
</evidence>
<evidence type="ECO:0000256" key="4">
    <source>
        <dbReference type="ARBA" id="ARBA00022692"/>
    </source>
</evidence>
<evidence type="ECO:0000313" key="13">
    <source>
        <dbReference type="Proteomes" id="UP000593994"/>
    </source>
</evidence>
<feature type="coiled-coil region" evidence="7">
    <location>
        <begin position="217"/>
        <end position="251"/>
    </location>
</feature>
<keyword evidence="6 8" id="KW-0472">Membrane</keyword>
<name>A0A7S7RP09_9BACT</name>
<feature type="transmembrane region" description="Helical" evidence="8">
    <location>
        <begin position="339"/>
        <end position="361"/>
    </location>
</feature>
<dbReference type="InterPro" id="IPR049278">
    <property type="entry name" value="MS_channel_C"/>
</dbReference>
<dbReference type="InterPro" id="IPR023408">
    <property type="entry name" value="MscS_beta-dom_sf"/>
</dbReference>
<dbReference type="KEGG" id="sbal:HUE88_04735"/>
<keyword evidence="3" id="KW-1003">Cell membrane</keyword>
<evidence type="ECO:0000256" key="3">
    <source>
        <dbReference type="ARBA" id="ARBA00022475"/>
    </source>
</evidence>
<evidence type="ECO:0000256" key="6">
    <source>
        <dbReference type="ARBA" id="ARBA00023136"/>
    </source>
</evidence>
<dbReference type="InterPro" id="IPR006685">
    <property type="entry name" value="MscS_channel_2nd"/>
</dbReference>
<dbReference type="InterPro" id="IPR010920">
    <property type="entry name" value="LSM_dom_sf"/>
</dbReference>
<comment type="subcellular location">
    <subcellularLocation>
        <location evidence="1">Cell membrane</location>
        <topology evidence="1">Multi-pass membrane protein</topology>
    </subcellularLocation>
</comment>
<protein>
    <submittedName>
        <fullName evidence="12">Mechanosensitive ion channel</fullName>
    </submittedName>
</protein>
<gene>
    <name evidence="12" type="ORF">HUE88_04735</name>
</gene>
<dbReference type="SUPFAM" id="SSF82861">
    <property type="entry name" value="Mechanosensitive channel protein MscS (YggB), transmembrane region"/>
    <property type="match status" value="1"/>
</dbReference>
<keyword evidence="7" id="KW-0175">Coiled coil</keyword>
<evidence type="ECO:0000259" key="11">
    <source>
        <dbReference type="Pfam" id="PF21082"/>
    </source>
</evidence>
<keyword evidence="4 8" id="KW-0812">Transmembrane</keyword>
<dbReference type="Pfam" id="PF21082">
    <property type="entry name" value="MS_channel_3rd"/>
    <property type="match status" value="1"/>
</dbReference>
<evidence type="ECO:0000256" key="9">
    <source>
        <dbReference type="SAM" id="SignalP"/>
    </source>
</evidence>
<dbReference type="Gene3D" id="1.10.287.1260">
    <property type="match status" value="1"/>
</dbReference>
<organism evidence="12 13">
    <name type="scientific">Candidatus Sulfurimonas baltica</name>
    <dbReference type="NCBI Taxonomy" id="2740404"/>
    <lineage>
        <taxon>Bacteria</taxon>
        <taxon>Pseudomonadati</taxon>
        <taxon>Campylobacterota</taxon>
        <taxon>Epsilonproteobacteria</taxon>
        <taxon>Campylobacterales</taxon>
        <taxon>Sulfurimonadaceae</taxon>
        <taxon>Sulfurimonas</taxon>
    </lineage>
</organism>
<dbReference type="Pfam" id="PF00924">
    <property type="entry name" value="MS_channel_2nd"/>
    <property type="match status" value="1"/>
</dbReference>
<reference evidence="12 13" key="1">
    <citation type="submission" date="2020-05" db="EMBL/GenBank/DDBJ databases">
        <title>Sulfurimonas marisnigri, sp. nov., and Sulfurimonas baltica, sp. nov., manganese oxide reducing chemolithoautotrophs of the class Epsilonproteobacteria isolated from the pelagic redoxclines of the Black and Baltic Seas and emended description of the genus Sulfurimonas.</title>
        <authorList>
            <person name="Henkel J.V."/>
            <person name="Laudan C."/>
            <person name="Werner J."/>
            <person name="Neu T."/>
            <person name="Plewe S."/>
            <person name="Sproer C."/>
            <person name="Bunk B."/>
            <person name="Schulz-Vogt H.N."/>
        </authorList>
    </citation>
    <scope>NUCLEOTIDE SEQUENCE [LARGE SCALE GENOMIC DNA]</scope>
    <source>
        <strain evidence="12 13">GD2</strain>
    </source>
</reference>
<dbReference type="Gene3D" id="2.30.30.60">
    <property type="match status" value="1"/>
</dbReference>
<evidence type="ECO:0000313" key="12">
    <source>
        <dbReference type="EMBL" id="QOY52993.1"/>
    </source>
</evidence>
<dbReference type="EMBL" id="CP054492">
    <property type="protein sequence ID" value="QOY52993.1"/>
    <property type="molecule type" value="Genomic_DNA"/>
</dbReference>
<dbReference type="PANTHER" id="PTHR30347:SF1">
    <property type="entry name" value="MECHANOSENSITIVE CHANNEL MSCK"/>
    <property type="match status" value="1"/>
</dbReference>
<dbReference type="InterPro" id="IPR011066">
    <property type="entry name" value="MscS_channel_C_sf"/>
</dbReference>
<evidence type="ECO:0000256" key="2">
    <source>
        <dbReference type="ARBA" id="ARBA00008017"/>
    </source>
</evidence>
<accession>A0A7S7RP09</accession>
<dbReference type="InterPro" id="IPR052702">
    <property type="entry name" value="MscS-like_channel"/>
</dbReference>
<keyword evidence="13" id="KW-1185">Reference proteome</keyword>
<evidence type="ECO:0000256" key="5">
    <source>
        <dbReference type="ARBA" id="ARBA00022989"/>
    </source>
</evidence>
<sequence length="605" mass="70043">MKLFIIMLLSSYVLYAATIDTKLYENTENEAYYTEIQKQIESDEKSKLKSLEISEEEKLHLSRVRSASSQKNQIELYDLKSVSKKPLTFNNYYYAINAAASVRVKQNLNRKMLREVNKKSIFLKQAIENIVEADKPKLLSYQLQYAYYKLQEKNIEAKQKLLDAHEEEIISTLFNVFSLLECDFDSDIDIKMKLTDKEIEKISLEKISLEIDLEKALIEDSAKIERIKKKIQSYEAQYQEQLNKKIMLQIEQSLCMLKNKRSKTFFKLIDGIEIHIKEVSTEFFPVYVEEFKILREIAKEVLGSTKLFFSSTLYESREILSQIKGYFTSPLFVFNEQPISLSSLIKAIILIIFGLIVGRFYKRWVARISRKWPDMSQMSVRLASNIGYYLIIAISFIVAMGSLGIDMTSISLIAGALSIGIGFGLQTVVSNLIAGIILMFERTIRIGDTIEINDTMRGRVTDMRIRSTTIKTFDNIDIVIPNSSFIQNNVINWTLDDISRRVHIPFGVAYGTDVDIVKKVILDELENCNLTYIRDDINKKPEVWMIAMNSSSVDFELLVWVDWDNKFRPNSLKSDFLILIYNTLNKNGIQIPFPQLDLHVRHMPL</sequence>
<dbReference type="Proteomes" id="UP000593994">
    <property type="component" value="Chromosome"/>
</dbReference>
<feature type="transmembrane region" description="Helical" evidence="8">
    <location>
        <begin position="411"/>
        <end position="440"/>
    </location>
</feature>
<dbReference type="GO" id="GO:0005886">
    <property type="term" value="C:plasma membrane"/>
    <property type="evidence" value="ECO:0007669"/>
    <property type="project" value="UniProtKB-SubCell"/>
</dbReference>
<feature type="chain" id="PRO_5032544403" evidence="9">
    <location>
        <begin position="17"/>
        <end position="605"/>
    </location>
</feature>
<proteinExistence type="inferred from homology"/>
<dbReference type="PANTHER" id="PTHR30347">
    <property type="entry name" value="POTASSIUM CHANNEL RELATED"/>
    <property type="match status" value="1"/>
</dbReference>
<evidence type="ECO:0000256" key="7">
    <source>
        <dbReference type="SAM" id="Coils"/>
    </source>
</evidence>
<dbReference type="RefSeq" id="WP_194371618.1">
    <property type="nucleotide sequence ID" value="NZ_CP054492.1"/>
</dbReference>
<evidence type="ECO:0000259" key="10">
    <source>
        <dbReference type="Pfam" id="PF00924"/>
    </source>
</evidence>
<dbReference type="GO" id="GO:0008381">
    <property type="term" value="F:mechanosensitive monoatomic ion channel activity"/>
    <property type="evidence" value="ECO:0007669"/>
    <property type="project" value="UniProtKB-ARBA"/>
</dbReference>
<keyword evidence="9" id="KW-0732">Signal</keyword>
<dbReference type="AlphaFoldDB" id="A0A7S7RP09"/>
<dbReference type="InterPro" id="IPR011014">
    <property type="entry name" value="MscS_channel_TM-2"/>
</dbReference>
<comment type="similarity">
    <text evidence="2">Belongs to the MscS (TC 1.A.23) family.</text>
</comment>
<feature type="domain" description="Mechanosensitive ion channel MscS C-terminal" evidence="11">
    <location>
        <begin position="503"/>
        <end position="591"/>
    </location>
</feature>
<feature type="signal peptide" evidence="9">
    <location>
        <begin position="1"/>
        <end position="16"/>
    </location>
</feature>
<keyword evidence="5 8" id="KW-1133">Transmembrane helix</keyword>
<evidence type="ECO:0000256" key="1">
    <source>
        <dbReference type="ARBA" id="ARBA00004651"/>
    </source>
</evidence>
<feature type="transmembrane region" description="Helical" evidence="8">
    <location>
        <begin position="382"/>
        <end position="405"/>
    </location>
</feature>